<dbReference type="EMBL" id="WUAV01000006">
    <property type="protein sequence ID" value="KAF1746006.1"/>
    <property type="molecule type" value="Genomic_DNA"/>
</dbReference>
<feature type="compositionally biased region" description="Basic and acidic residues" evidence="1">
    <location>
        <begin position="44"/>
        <end position="87"/>
    </location>
</feature>
<evidence type="ECO:0000256" key="1">
    <source>
        <dbReference type="SAM" id="MobiDB-lite"/>
    </source>
</evidence>
<comment type="caution">
    <text evidence="2">The sequence shown here is derived from an EMBL/GenBank/DDBJ whole genome shotgun (WGS) entry which is preliminary data.</text>
</comment>
<evidence type="ECO:0000313" key="3">
    <source>
        <dbReference type="Proteomes" id="UP000483820"/>
    </source>
</evidence>
<dbReference type="AlphaFoldDB" id="A0A6A5FU22"/>
<accession>A0A6A5FU22</accession>
<dbReference type="CTD" id="78777441"/>
<dbReference type="KEGG" id="crq:GCK72_022457"/>
<dbReference type="Proteomes" id="UP000483820">
    <property type="component" value="Chromosome X"/>
</dbReference>
<dbReference type="RefSeq" id="XP_053578402.1">
    <property type="nucleotide sequence ID" value="XM_053734836.1"/>
</dbReference>
<name>A0A6A5FU22_CAERE</name>
<reference evidence="2 3" key="1">
    <citation type="submission" date="2019-12" db="EMBL/GenBank/DDBJ databases">
        <title>Chromosome-level assembly of the Caenorhabditis remanei genome.</title>
        <authorList>
            <person name="Teterina A.A."/>
            <person name="Willis J.H."/>
            <person name="Phillips P.C."/>
        </authorList>
    </citation>
    <scope>NUCLEOTIDE SEQUENCE [LARGE SCALE GENOMIC DNA]</scope>
    <source>
        <strain evidence="2 3">PX506</strain>
        <tissue evidence="2">Whole organism</tissue>
    </source>
</reference>
<proteinExistence type="predicted"/>
<protein>
    <submittedName>
        <fullName evidence="2">Uncharacterized protein</fullName>
    </submittedName>
</protein>
<feature type="region of interest" description="Disordered" evidence="1">
    <location>
        <begin position="22"/>
        <end position="87"/>
    </location>
</feature>
<sequence length="87" mass="10140">MADTEEKSALYTALNVKGFLNAKNPSTKDQLRIEKKFWPSANSRRQDSSMRRRQEGHRNQRMDSGDDGKQLYLESEVKDRSEMESET</sequence>
<evidence type="ECO:0000313" key="2">
    <source>
        <dbReference type="EMBL" id="KAF1746006.1"/>
    </source>
</evidence>
<gene>
    <name evidence="2" type="ORF">GCK72_022457</name>
</gene>
<organism evidence="2 3">
    <name type="scientific">Caenorhabditis remanei</name>
    <name type="common">Caenorhabditis vulgaris</name>
    <dbReference type="NCBI Taxonomy" id="31234"/>
    <lineage>
        <taxon>Eukaryota</taxon>
        <taxon>Metazoa</taxon>
        <taxon>Ecdysozoa</taxon>
        <taxon>Nematoda</taxon>
        <taxon>Chromadorea</taxon>
        <taxon>Rhabditida</taxon>
        <taxon>Rhabditina</taxon>
        <taxon>Rhabditomorpha</taxon>
        <taxon>Rhabditoidea</taxon>
        <taxon>Rhabditidae</taxon>
        <taxon>Peloderinae</taxon>
        <taxon>Caenorhabditis</taxon>
    </lineage>
</organism>
<dbReference type="GeneID" id="78777441"/>